<name>A0A822YY50_NELNU</name>
<keyword evidence="2" id="KW-1185">Reference proteome</keyword>
<protein>
    <submittedName>
        <fullName evidence="1">Uncharacterized protein</fullName>
    </submittedName>
</protein>
<sequence>MTQASITVMMKSLMLEIICHILDYVNMYHSSNVHPWRQATASLSPTLEVEIHLVNSGLGSSCLVKEIYLSFQQSYRSKAQVLKEVTKQYFETPIILG</sequence>
<dbReference type="Proteomes" id="UP000607653">
    <property type="component" value="Unassembled WGS sequence"/>
</dbReference>
<evidence type="ECO:0000313" key="2">
    <source>
        <dbReference type="Proteomes" id="UP000607653"/>
    </source>
</evidence>
<accession>A0A822YY50</accession>
<proteinExistence type="predicted"/>
<gene>
    <name evidence="1" type="ORF">HUJ06_004818</name>
</gene>
<reference evidence="1 2" key="1">
    <citation type="journal article" date="2020" name="Mol. Biol. Evol.">
        <title>Distinct Expression and Methylation Patterns for Genes with Different Fates following a Single Whole-Genome Duplication in Flowering Plants.</title>
        <authorList>
            <person name="Shi T."/>
            <person name="Rahmani R.S."/>
            <person name="Gugger P.F."/>
            <person name="Wang M."/>
            <person name="Li H."/>
            <person name="Zhang Y."/>
            <person name="Li Z."/>
            <person name="Wang Q."/>
            <person name="Van de Peer Y."/>
            <person name="Marchal K."/>
            <person name="Chen J."/>
        </authorList>
    </citation>
    <scope>NUCLEOTIDE SEQUENCE [LARGE SCALE GENOMIC DNA]</scope>
    <source>
        <tissue evidence="1">Leaf</tissue>
    </source>
</reference>
<dbReference type="EMBL" id="DUZY01000004">
    <property type="protein sequence ID" value="DAD34178.1"/>
    <property type="molecule type" value="Genomic_DNA"/>
</dbReference>
<evidence type="ECO:0000313" key="1">
    <source>
        <dbReference type="EMBL" id="DAD34178.1"/>
    </source>
</evidence>
<organism evidence="1 2">
    <name type="scientific">Nelumbo nucifera</name>
    <name type="common">Sacred lotus</name>
    <dbReference type="NCBI Taxonomy" id="4432"/>
    <lineage>
        <taxon>Eukaryota</taxon>
        <taxon>Viridiplantae</taxon>
        <taxon>Streptophyta</taxon>
        <taxon>Embryophyta</taxon>
        <taxon>Tracheophyta</taxon>
        <taxon>Spermatophyta</taxon>
        <taxon>Magnoliopsida</taxon>
        <taxon>Proteales</taxon>
        <taxon>Nelumbonaceae</taxon>
        <taxon>Nelumbo</taxon>
    </lineage>
</organism>
<dbReference type="AlphaFoldDB" id="A0A822YY50"/>
<comment type="caution">
    <text evidence="1">The sequence shown here is derived from an EMBL/GenBank/DDBJ whole genome shotgun (WGS) entry which is preliminary data.</text>
</comment>